<evidence type="ECO:0000256" key="5">
    <source>
        <dbReference type="ARBA" id="ARBA00022801"/>
    </source>
</evidence>
<dbReference type="GO" id="GO:0008360">
    <property type="term" value="P:regulation of cell shape"/>
    <property type="evidence" value="ECO:0007669"/>
    <property type="project" value="UniProtKB-UniRule"/>
</dbReference>
<comment type="caution">
    <text evidence="13">The sequence shown here is derived from an EMBL/GenBank/DDBJ whole genome shotgun (WGS) entry which is preliminary data.</text>
</comment>
<accession>A0A396S925</accession>
<evidence type="ECO:0000256" key="6">
    <source>
        <dbReference type="ARBA" id="ARBA00022960"/>
    </source>
</evidence>
<dbReference type="InterPro" id="IPR005490">
    <property type="entry name" value="LD_TPept_cat_dom"/>
</dbReference>
<comment type="pathway">
    <text evidence="1 9">Cell wall biogenesis; peptidoglycan biosynthesis.</text>
</comment>
<evidence type="ECO:0000256" key="11">
    <source>
        <dbReference type="SAM" id="Phobius"/>
    </source>
</evidence>
<dbReference type="Proteomes" id="UP000265692">
    <property type="component" value="Unassembled WGS sequence"/>
</dbReference>
<dbReference type="PROSITE" id="PS52029">
    <property type="entry name" value="LD_TPASE"/>
    <property type="match status" value="1"/>
</dbReference>
<proteinExistence type="inferred from homology"/>
<keyword evidence="6 9" id="KW-0133">Cell shape</keyword>
<keyword evidence="14" id="KW-1185">Reference proteome</keyword>
<evidence type="ECO:0000256" key="3">
    <source>
        <dbReference type="ARBA" id="ARBA00022676"/>
    </source>
</evidence>
<evidence type="ECO:0000256" key="10">
    <source>
        <dbReference type="SAM" id="MobiDB-lite"/>
    </source>
</evidence>
<keyword evidence="5" id="KW-0378">Hydrolase</keyword>
<feature type="active site" description="Proton donor/acceptor" evidence="9">
    <location>
        <position position="405"/>
    </location>
</feature>
<evidence type="ECO:0000256" key="2">
    <source>
        <dbReference type="ARBA" id="ARBA00005992"/>
    </source>
</evidence>
<name>A0A396S925_9BACL</name>
<evidence type="ECO:0000256" key="4">
    <source>
        <dbReference type="ARBA" id="ARBA00022679"/>
    </source>
</evidence>
<sequence>MSKKNKNHNKTSSKNIPSKSKEAHYYEKILLDNPKNPYTLYALACKYEFEAQNFKKNGEAVYKEKLKLALHYFQLALNNGYQESEENIERIENELYPKQPTPFKTSKKLLRKHLVVFIILVLSLLLLLNNVNDIGFTINQESAIDTLKHHTHYLHFDDSKSSVEIKNELMEITAELRMLNPKNSFDLTAIQTKSNGETEVAKIYSFPDKAEPTLINKNKKLDITYDEDAFSLAILRSALYHYVIKTGGFPHSLSDLTQDFPNNYISSIPVNTKSHKNHVKVSFDNTGGWFYSPPEDFTLDHHSVSDLEELIATSLKPNFKHPCTKRCDFTPLEIHIDKTTHRLDVLMNGVSMWNFEVGLGKDDSTPEGIFKITKRVAFPNFQISSSTPVFGTRGLELSDARYAIHGTYKDSSIGKNVSHGCIRLTNSDIESLFSMIPLHTNVMISNDSYTKESSAVLENNPSNTSPSKNSNNNSNSNSEGTGDSVGRDSLGSGITNSSGDEAANKGQSEEFIKERDLMSIYHWSM</sequence>
<keyword evidence="3" id="KW-0328">Glycosyltransferase</keyword>
<feature type="compositionally biased region" description="Low complexity" evidence="10">
    <location>
        <begin position="459"/>
        <end position="478"/>
    </location>
</feature>
<dbReference type="GO" id="GO:0018104">
    <property type="term" value="P:peptidoglycan-protein cross-linking"/>
    <property type="evidence" value="ECO:0007669"/>
    <property type="project" value="TreeGrafter"/>
</dbReference>
<feature type="active site" description="Nucleophile" evidence="9">
    <location>
        <position position="421"/>
    </location>
</feature>
<evidence type="ECO:0000256" key="1">
    <source>
        <dbReference type="ARBA" id="ARBA00004752"/>
    </source>
</evidence>
<evidence type="ECO:0000313" key="13">
    <source>
        <dbReference type="EMBL" id="RHW37595.1"/>
    </source>
</evidence>
<keyword evidence="11" id="KW-0812">Transmembrane</keyword>
<dbReference type="SUPFAM" id="SSF141523">
    <property type="entry name" value="L,D-transpeptidase catalytic domain-like"/>
    <property type="match status" value="1"/>
</dbReference>
<comment type="similarity">
    <text evidence="2">Belongs to the YkuD family.</text>
</comment>
<dbReference type="InterPro" id="IPR038063">
    <property type="entry name" value="Transpep_catalytic_dom"/>
</dbReference>
<protein>
    <submittedName>
        <fullName evidence="13">L,D-transpeptidase</fullName>
    </submittedName>
</protein>
<gene>
    <name evidence="13" type="ORF">D1B33_08700</name>
</gene>
<dbReference type="Pfam" id="PF03734">
    <property type="entry name" value="YkuD"/>
    <property type="match status" value="1"/>
</dbReference>
<reference evidence="13 14" key="1">
    <citation type="submission" date="2018-08" db="EMBL/GenBank/DDBJ databases">
        <title>Lysinibacillus sp. YLB-03 draft genome sequence.</title>
        <authorList>
            <person name="Yu L."/>
        </authorList>
    </citation>
    <scope>NUCLEOTIDE SEQUENCE [LARGE SCALE GENOMIC DNA]</scope>
    <source>
        <strain evidence="13 14">YLB-03</strain>
    </source>
</reference>
<dbReference type="GO" id="GO:0071555">
    <property type="term" value="P:cell wall organization"/>
    <property type="evidence" value="ECO:0007669"/>
    <property type="project" value="UniProtKB-UniRule"/>
</dbReference>
<evidence type="ECO:0000259" key="12">
    <source>
        <dbReference type="PROSITE" id="PS52029"/>
    </source>
</evidence>
<dbReference type="PANTHER" id="PTHR30582">
    <property type="entry name" value="L,D-TRANSPEPTIDASE"/>
    <property type="match status" value="1"/>
</dbReference>
<keyword evidence="8 9" id="KW-0961">Cell wall biogenesis/degradation</keyword>
<keyword evidence="11" id="KW-1133">Transmembrane helix</keyword>
<organism evidence="13 14">
    <name type="scientific">Ureibacillus yapensis</name>
    <dbReference type="NCBI Taxonomy" id="2304605"/>
    <lineage>
        <taxon>Bacteria</taxon>
        <taxon>Bacillati</taxon>
        <taxon>Bacillota</taxon>
        <taxon>Bacilli</taxon>
        <taxon>Bacillales</taxon>
        <taxon>Caryophanaceae</taxon>
        <taxon>Ureibacillus</taxon>
    </lineage>
</organism>
<dbReference type="EMBL" id="QWEI01000003">
    <property type="protein sequence ID" value="RHW37595.1"/>
    <property type="molecule type" value="Genomic_DNA"/>
</dbReference>
<keyword evidence="7 9" id="KW-0573">Peptidoglycan synthesis</keyword>
<dbReference type="AlphaFoldDB" id="A0A396S925"/>
<feature type="domain" description="L,D-TPase catalytic" evidence="12">
    <location>
        <begin position="332"/>
        <end position="445"/>
    </location>
</feature>
<feature type="transmembrane region" description="Helical" evidence="11">
    <location>
        <begin position="114"/>
        <end position="131"/>
    </location>
</feature>
<evidence type="ECO:0000256" key="7">
    <source>
        <dbReference type="ARBA" id="ARBA00022984"/>
    </source>
</evidence>
<dbReference type="InterPro" id="IPR050979">
    <property type="entry name" value="LD-transpeptidase"/>
</dbReference>
<dbReference type="UniPathway" id="UPA00219"/>
<dbReference type="GO" id="GO:0005576">
    <property type="term" value="C:extracellular region"/>
    <property type="evidence" value="ECO:0007669"/>
    <property type="project" value="TreeGrafter"/>
</dbReference>
<keyword evidence="4" id="KW-0808">Transferase</keyword>
<dbReference type="PANTHER" id="PTHR30582:SF24">
    <property type="entry name" value="L,D-TRANSPEPTIDASE ERFK_SRFK-RELATED"/>
    <property type="match status" value="1"/>
</dbReference>
<dbReference type="Gene3D" id="2.40.440.10">
    <property type="entry name" value="L,D-transpeptidase catalytic domain-like"/>
    <property type="match status" value="1"/>
</dbReference>
<evidence type="ECO:0000256" key="9">
    <source>
        <dbReference type="PROSITE-ProRule" id="PRU01373"/>
    </source>
</evidence>
<evidence type="ECO:0000313" key="14">
    <source>
        <dbReference type="Proteomes" id="UP000265692"/>
    </source>
</evidence>
<dbReference type="OrthoDB" id="9787225at2"/>
<dbReference type="RefSeq" id="WP_118875981.1">
    <property type="nucleotide sequence ID" value="NZ_QWEI01000003.1"/>
</dbReference>
<dbReference type="CDD" id="cd16913">
    <property type="entry name" value="YkuD_like"/>
    <property type="match status" value="1"/>
</dbReference>
<evidence type="ECO:0000256" key="8">
    <source>
        <dbReference type="ARBA" id="ARBA00023316"/>
    </source>
</evidence>
<keyword evidence="11" id="KW-0472">Membrane</keyword>
<dbReference type="GO" id="GO:0016757">
    <property type="term" value="F:glycosyltransferase activity"/>
    <property type="evidence" value="ECO:0007669"/>
    <property type="project" value="UniProtKB-KW"/>
</dbReference>
<dbReference type="GO" id="GO:0071972">
    <property type="term" value="F:peptidoglycan L,D-transpeptidase activity"/>
    <property type="evidence" value="ECO:0007669"/>
    <property type="project" value="TreeGrafter"/>
</dbReference>
<feature type="region of interest" description="Disordered" evidence="10">
    <location>
        <begin position="453"/>
        <end position="510"/>
    </location>
</feature>